<name>A0AAJ6KQE2_9XANT</name>
<dbReference type="AlphaFoldDB" id="A0AAJ6KQE2"/>
<gene>
    <name evidence="3" type="ORF">QN060_10635</name>
</gene>
<keyword evidence="2" id="KW-0732">Signal</keyword>
<feature type="compositionally biased region" description="Low complexity" evidence="1">
    <location>
        <begin position="490"/>
        <end position="501"/>
    </location>
</feature>
<organism evidence="3 4">
    <name type="scientific">Xanthomonas oryzae pv. leersiae</name>
    <dbReference type="NCBI Taxonomy" id="3112258"/>
    <lineage>
        <taxon>Bacteria</taxon>
        <taxon>Pseudomonadati</taxon>
        <taxon>Pseudomonadota</taxon>
        <taxon>Gammaproteobacteria</taxon>
        <taxon>Lysobacterales</taxon>
        <taxon>Lysobacteraceae</taxon>
        <taxon>Xanthomonas</taxon>
    </lineage>
</organism>
<proteinExistence type="predicted"/>
<dbReference type="Pfam" id="PF11737">
    <property type="entry name" value="DUF3300"/>
    <property type="match status" value="1"/>
</dbReference>
<dbReference type="PANTHER" id="PTHR40269:SF1">
    <property type="entry name" value="OUTER MEMBRANE PROTEIN"/>
    <property type="match status" value="1"/>
</dbReference>
<dbReference type="InterPro" id="IPR021728">
    <property type="entry name" value="DUF3300"/>
</dbReference>
<feature type="signal peptide" evidence="2">
    <location>
        <begin position="1"/>
        <end position="23"/>
    </location>
</feature>
<dbReference type="EMBL" id="CP127225">
    <property type="protein sequence ID" value="WIX08355.1"/>
    <property type="molecule type" value="Genomic_DNA"/>
</dbReference>
<dbReference type="RefSeq" id="WP_285957369.1">
    <property type="nucleotide sequence ID" value="NZ_CP127225.1"/>
</dbReference>
<dbReference type="PANTHER" id="PTHR40269">
    <property type="entry name" value="OUTER MEMBRANE PROTEIN-RELATED"/>
    <property type="match status" value="1"/>
</dbReference>
<accession>A0AAJ6KQE2</accession>
<protein>
    <submittedName>
        <fullName evidence="3">DUF3300 domain-containing protein</fullName>
    </submittedName>
</protein>
<evidence type="ECO:0000256" key="1">
    <source>
        <dbReference type="SAM" id="MobiDB-lite"/>
    </source>
</evidence>
<feature type="region of interest" description="Disordered" evidence="1">
    <location>
        <begin position="371"/>
        <end position="392"/>
    </location>
</feature>
<feature type="region of interest" description="Disordered" evidence="1">
    <location>
        <begin position="474"/>
        <end position="613"/>
    </location>
</feature>
<evidence type="ECO:0000313" key="3">
    <source>
        <dbReference type="EMBL" id="WIX08355.1"/>
    </source>
</evidence>
<feature type="region of interest" description="Disordered" evidence="1">
    <location>
        <begin position="411"/>
        <end position="432"/>
    </location>
</feature>
<reference evidence="3 4" key="1">
    <citation type="submission" date="2023-05" db="EMBL/GenBank/DDBJ databases">
        <title>Complete Genome Resource of Xanthomonas oryzae pv. leersiae Strain YNJC Isolated From Plateau Japonica Rice in Southwest China.</title>
        <authorList>
            <person name="Aa X."/>
            <person name="Mei L."/>
            <person name="Liu P."/>
            <person name="Yang Y."/>
            <person name="Tang C."/>
            <person name="Zhang F."/>
            <person name="Dong C."/>
            <person name="Wang B."/>
            <person name="Chen X."/>
            <person name="Dai L."/>
        </authorList>
    </citation>
    <scope>NUCLEOTIDE SEQUENCE [LARGE SCALE GENOMIC DNA]</scope>
    <source>
        <strain evidence="3 4">YNJC</strain>
    </source>
</reference>
<evidence type="ECO:0000256" key="2">
    <source>
        <dbReference type="SAM" id="SignalP"/>
    </source>
</evidence>
<evidence type="ECO:0000313" key="4">
    <source>
        <dbReference type="Proteomes" id="UP001228059"/>
    </source>
</evidence>
<sequence>MQRTWSQGRLALALSIASTGMIALGGCQRAESPAPAGAEPPPPPSAVAAPAYTPPTADQLYQLVAPIALFPDKLLAQTLAASVYPDQVVTAQEWLRSNSGLSAADRAQATVSQSWDPSIKALTAFPDVVSQLAGNLDWTRALGDAYAHDPNDVLNAVQIMRQRAQASGHLRSTAQQQVQVARHVVVTPILDEGRIPPPSQMITIEPAERDVVYVPHYDPGVVYGTPVDVYREYRYRPVRWYDEGDVVTTGLVSFGVGVLVGGALEHHHGWFGWAEPAPAWHSWGWNSWGVNWNAPPAAPHYVVYQNHVYAPRTTIINNRNTYIDSRSYVNQDQRHWSNATSAPAPVAGVAPIGFHAARAAALPAAMASAQGLRGGAGAGAPAPSPAQLHRPPDYAHLAAPHFNAQMLQPGRPVAMNASSPSPSPSPSPLSHAAPLTTVAHAMQPPPAGIHSPHMQAPAFASVTPLERVKDLQAAQQRMAQLHAESRAAQEKAAAANRAHAAMPPRDAFASRDARNSPFRSQAQPVRWKQPVQEQRQLPPHQQFAFAASPRGEHAQPSQPRYEPRPVMKPEPQQHMQRMASFTPPRAAPARPADTHQQRPHPAAQPQYHDHHHS</sequence>
<feature type="compositionally biased region" description="Low complexity" evidence="1">
    <location>
        <begin position="379"/>
        <end position="388"/>
    </location>
</feature>
<dbReference type="Proteomes" id="UP001228059">
    <property type="component" value="Chromosome"/>
</dbReference>
<feature type="chain" id="PRO_5042514998" evidence="2">
    <location>
        <begin position="24"/>
        <end position="613"/>
    </location>
</feature>
<dbReference type="PROSITE" id="PS51257">
    <property type="entry name" value="PROKAR_LIPOPROTEIN"/>
    <property type="match status" value="1"/>
</dbReference>